<gene>
    <name evidence="1" type="ORF">EZMO1_0892</name>
</gene>
<dbReference type="AlphaFoldDB" id="A0A142B8N2"/>
<dbReference type="PATRIC" id="fig|570277.3.peg.970"/>
<dbReference type="Proteomes" id="UP000071065">
    <property type="component" value="Chromosome"/>
</dbReference>
<protein>
    <submittedName>
        <fullName evidence="1">Uncharacterized protein</fullName>
    </submittedName>
</protein>
<dbReference type="EMBL" id="CP013251">
    <property type="protein sequence ID" value="AMO55108.1"/>
    <property type="molecule type" value="Genomic_DNA"/>
</dbReference>
<evidence type="ECO:0000313" key="1">
    <source>
        <dbReference type="EMBL" id="AMO55108.1"/>
    </source>
</evidence>
<sequence>MTRHNPPPGYPYGYSPYPQVPVAPQLASAGVVEGDTSAEASTYQKQNSKTHFVMGLAAGAAVAYLLSNTRCCSF</sequence>
<name>A0A142B8N2_9GAMM</name>
<proteinExistence type="predicted"/>
<evidence type="ECO:0000313" key="2">
    <source>
        <dbReference type="Proteomes" id="UP000071065"/>
    </source>
</evidence>
<dbReference type="STRING" id="570277.EZMO1_0892"/>
<dbReference type="KEGG" id="emp:EZMO1_0892"/>
<accession>A0A142B8N2</accession>
<reference evidence="1 2" key="1">
    <citation type="journal article" date="2016" name="Front. Microbiol.">
        <title>Genomic Insight into the Host-Endosymbiont Relationship of Endozoicomonas montiporae CL-33(T) with its Coral Host.</title>
        <authorList>
            <person name="Ding J.-Y."/>
            <person name="Shiu J.-H."/>
            <person name="Chen W.-M."/>
            <person name="Chiang Y.-R."/>
            <person name="Tang S.-L."/>
        </authorList>
    </citation>
    <scope>NUCLEOTIDE SEQUENCE [LARGE SCALE GENOMIC DNA]</scope>
    <source>
        <strain evidence="1 2">CL-33</strain>
    </source>
</reference>
<organism evidence="1 2">
    <name type="scientific">Endozoicomonas montiporae CL-33</name>
    <dbReference type="NCBI Taxonomy" id="570277"/>
    <lineage>
        <taxon>Bacteria</taxon>
        <taxon>Pseudomonadati</taxon>
        <taxon>Pseudomonadota</taxon>
        <taxon>Gammaproteobacteria</taxon>
        <taxon>Oceanospirillales</taxon>
        <taxon>Endozoicomonadaceae</taxon>
        <taxon>Endozoicomonas</taxon>
    </lineage>
</organism>